<dbReference type="OrthoDB" id="10443896at2759"/>
<feature type="non-terminal residue" evidence="1">
    <location>
        <position position="81"/>
    </location>
</feature>
<gene>
    <name evidence="1" type="ORF">POSPLADRAFT_1116074</name>
</gene>
<dbReference type="GeneID" id="36328411"/>
<protein>
    <submittedName>
        <fullName evidence="1">Uncharacterized protein</fullName>
    </submittedName>
</protein>
<evidence type="ECO:0000313" key="2">
    <source>
        <dbReference type="Proteomes" id="UP000194127"/>
    </source>
</evidence>
<dbReference type="AlphaFoldDB" id="A0A1X6MP50"/>
<dbReference type="Proteomes" id="UP000194127">
    <property type="component" value="Unassembled WGS sequence"/>
</dbReference>
<accession>A0A1X6MP50</accession>
<proteinExistence type="predicted"/>
<keyword evidence="2" id="KW-1185">Reference proteome</keyword>
<organism evidence="1 2">
    <name type="scientific">Postia placenta MAD-698-R-SB12</name>
    <dbReference type="NCBI Taxonomy" id="670580"/>
    <lineage>
        <taxon>Eukaryota</taxon>
        <taxon>Fungi</taxon>
        <taxon>Dikarya</taxon>
        <taxon>Basidiomycota</taxon>
        <taxon>Agaricomycotina</taxon>
        <taxon>Agaricomycetes</taxon>
        <taxon>Polyporales</taxon>
        <taxon>Adustoporiaceae</taxon>
        <taxon>Rhodonia</taxon>
    </lineage>
</organism>
<name>A0A1X6MP50_9APHY</name>
<evidence type="ECO:0000313" key="1">
    <source>
        <dbReference type="EMBL" id="OSX58090.1"/>
    </source>
</evidence>
<dbReference type="EMBL" id="KZ110606">
    <property type="protein sequence ID" value="OSX58090.1"/>
    <property type="molecule type" value="Genomic_DNA"/>
</dbReference>
<feature type="non-terminal residue" evidence="1">
    <location>
        <position position="1"/>
    </location>
</feature>
<sequence>GGVRREGATGTEWVLSPFDCLVVRVILLNRSGCPIWARLLLAMVDDSLRAICDINVDEVLRVECVNLALTGSHDGWGEDGE</sequence>
<dbReference type="RefSeq" id="XP_024334884.1">
    <property type="nucleotide sequence ID" value="XM_024483462.1"/>
</dbReference>
<reference evidence="1 2" key="1">
    <citation type="submission" date="2017-04" db="EMBL/GenBank/DDBJ databases">
        <title>Genome Sequence of the Model Brown-Rot Fungus Postia placenta SB12.</title>
        <authorList>
            <consortium name="DOE Joint Genome Institute"/>
            <person name="Gaskell J."/>
            <person name="Kersten P."/>
            <person name="Larrondo L.F."/>
            <person name="Canessa P."/>
            <person name="Martinez D."/>
            <person name="Hibbett D."/>
            <person name="Schmoll M."/>
            <person name="Kubicek C.P."/>
            <person name="Martinez A.T."/>
            <person name="Yadav J."/>
            <person name="Master E."/>
            <person name="Magnuson J.K."/>
            <person name="James T."/>
            <person name="Yaver D."/>
            <person name="Berka R."/>
            <person name="Labutti K."/>
            <person name="Lipzen A."/>
            <person name="Aerts A."/>
            <person name="Barry K."/>
            <person name="Henrissat B."/>
            <person name="Blanchette R."/>
            <person name="Grigoriev I."/>
            <person name="Cullen D."/>
        </authorList>
    </citation>
    <scope>NUCLEOTIDE SEQUENCE [LARGE SCALE GENOMIC DNA]</scope>
    <source>
        <strain evidence="1 2">MAD-698-R-SB12</strain>
    </source>
</reference>